<keyword evidence="4" id="KW-1185">Reference proteome</keyword>
<feature type="domain" description="J" evidence="2">
    <location>
        <begin position="137"/>
        <end position="202"/>
    </location>
</feature>
<dbReference type="eggNOG" id="KOG0691">
    <property type="taxonomic scope" value="Eukaryota"/>
</dbReference>
<dbReference type="STRING" id="645134.A0A0L0HN89"/>
<dbReference type="GeneID" id="27686563"/>
<feature type="region of interest" description="Disordered" evidence="1">
    <location>
        <begin position="417"/>
        <end position="459"/>
    </location>
</feature>
<accession>A0A0L0HN89</accession>
<dbReference type="Gene3D" id="1.10.287.110">
    <property type="entry name" value="DnaJ domain"/>
    <property type="match status" value="1"/>
</dbReference>
<dbReference type="AlphaFoldDB" id="A0A0L0HN89"/>
<evidence type="ECO:0000313" key="3">
    <source>
        <dbReference type="EMBL" id="KND02557.1"/>
    </source>
</evidence>
<dbReference type="InterPro" id="IPR026894">
    <property type="entry name" value="DnaJ_X"/>
</dbReference>
<organism evidence="3 4">
    <name type="scientific">Spizellomyces punctatus (strain DAOM BR117)</name>
    <dbReference type="NCBI Taxonomy" id="645134"/>
    <lineage>
        <taxon>Eukaryota</taxon>
        <taxon>Fungi</taxon>
        <taxon>Fungi incertae sedis</taxon>
        <taxon>Chytridiomycota</taxon>
        <taxon>Chytridiomycota incertae sedis</taxon>
        <taxon>Chytridiomycetes</taxon>
        <taxon>Spizellomycetales</taxon>
        <taxon>Spizellomycetaceae</taxon>
        <taxon>Spizellomyces</taxon>
    </lineage>
</organism>
<dbReference type="InterPro" id="IPR018253">
    <property type="entry name" value="DnaJ_domain_CS"/>
</dbReference>
<dbReference type="SMART" id="SM00271">
    <property type="entry name" value="DnaJ"/>
    <property type="match status" value="1"/>
</dbReference>
<dbReference type="VEuPathDB" id="FungiDB:SPPG_03015"/>
<dbReference type="InParanoid" id="A0A0L0HN89"/>
<dbReference type="InterPro" id="IPR001623">
    <property type="entry name" value="DnaJ_domain"/>
</dbReference>
<sequence length="545" mass="59915">MTTPETAQPQPPLLQSRRHRPAATAPCPSCGVTLEFSLPSSTSPRPSPTSSPTSDGYAWDHYRVQCFSCLEVGRIPLRDAKRKDEPRLNGVGGSNREQKEEKPKEKERERAQEQQRRKVPAKFGGKKGSDEHPIEMEYYDLLGVQASATAGEIKKAYYMKAMKCHPDKNPDDPDAEEKFKLISEAYQVLSDPQRRSFYNQHGKSASGSDTPFVDPEEFFKQQFGGDKFVDIIGEISIAKDFAEAMSGLGDGGGDGKNNKDLTVEERVEIRNRRVDKLVTSLKNKLALYVDAFPIEVSADAGAADATGATAPPSPDRERLSAEAMEAFRTMTALEAETLKTESYGVELLHAVGYTYQLKASQWLAKIDAEEGPVFKRAWGFGSRMAGIMREKAHIIGETVGTFKTALDLQSSFAKLQEMEKKKDEKKNGTGAEGQGATADKPPNPSSDATKDDVEMTAEERELRTKLEYEAASKGLEALWRGSKLEVEAVLREVCDKVLGEETETTKEVRRRRAEALRALGQVYESVKADQPGASGATGASSEASR</sequence>
<dbReference type="Pfam" id="PF14308">
    <property type="entry name" value="DnaJ-X"/>
    <property type="match status" value="1"/>
</dbReference>
<feature type="region of interest" description="Disordered" evidence="1">
    <location>
        <begin position="81"/>
        <end position="130"/>
    </location>
</feature>
<dbReference type="InterPro" id="IPR036869">
    <property type="entry name" value="J_dom_sf"/>
</dbReference>
<dbReference type="PRINTS" id="PR00625">
    <property type="entry name" value="JDOMAIN"/>
</dbReference>
<proteinExistence type="predicted"/>
<dbReference type="Pfam" id="PF00226">
    <property type="entry name" value="DnaJ"/>
    <property type="match status" value="1"/>
</dbReference>
<dbReference type="FunCoup" id="A0A0L0HN89">
    <property type="interactions" value="307"/>
</dbReference>
<dbReference type="EMBL" id="KQ257453">
    <property type="protein sequence ID" value="KND02557.1"/>
    <property type="molecule type" value="Genomic_DNA"/>
</dbReference>
<feature type="compositionally biased region" description="Basic and acidic residues" evidence="1">
    <location>
        <begin position="448"/>
        <end position="459"/>
    </location>
</feature>
<feature type="compositionally biased region" description="Basic and acidic residues" evidence="1">
    <location>
        <begin position="96"/>
        <end position="116"/>
    </location>
</feature>
<dbReference type="OrthoDB" id="552049at2759"/>
<feature type="compositionally biased region" description="Low complexity" evidence="1">
    <location>
        <begin position="37"/>
        <end position="54"/>
    </location>
</feature>
<evidence type="ECO:0000256" key="1">
    <source>
        <dbReference type="SAM" id="MobiDB-lite"/>
    </source>
</evidence>
<feature type="compositionally biased region" description="Low complexity" evidence="1">
    <location>
        <begin position="532"/>
        <end position="545"/>
    </location>
</feature>
<reference evidence="3 4" key="1">
    <citation type="submission" date="2009-08" db="EMBL/GenBank/DDBJ databases">
        <title>The Genome Sequence of Spizellomyces punctatus strain DAOM BR117.</title>
        <authorList>
            <consortium name="The Broad Institute Genome Sequencing Platform"/>
            <person name="Russ C."/>
            <person name="Cuomo C."/>
            <person name="Shea T."/>
            <person name="Young S.K."/>
            <person name="Zeng Q."/>
            <person name="Koehrsen M."/>
            <person name="Haas B."/>
            <person name="Borodovsky M."/>
            <person name="Guigo R."/>
            <person name="Alvarado L."/>
            <person name="Berlin A."/>
            <person name="Bochicchio J."/>
            <person name="Borenstein D."/>
            <person name="Chapman S."/>
            <person name="Chen Z."/>
            <person name="Engels R."/>
            <person name="Freedman E."/>
            <person name="Gellesch M."/>
            <person name="Goldberg J."/>
            <person name="Griggs A."/>
            <person name="Gujja S."/>
            <person name="Heiman D."/>
            <person name="Hepburn T."/>
            <person name="Howarth C."/>
            <person name="Jen D."/>
            <person name="Larson L."/>
            <person name="Lewis B."/>
            <person name="Mehta T."/>
            <person name="Park D."/>
            <person name="Pearson M."/>
            <person name="Roberts A."/>
            <person name="Saif S."/>
            <person name="Shenoy N."/>
            <person name="Sisk P."/>
            <person name="Stolte C."/>
            <person name="Sykes S."/>
            <person name="Thomson T."/>
            <person name="Walk T."/>
            <person name="White J."/>
            <person name="Yandava C."/>
            <person name="Burger G."/>
            <person name="Gray M.W."/>
            <person name="Holland P.W.H."/>
            <person name="King N."/>
            <person name="Lang F.B.F."/>
            <person name="Roger A.J."/>
            <person name="Ruiz-Trillo I."/>
            <person name="Lander E."/>
            <person name="Nusbaum C."/>
        </authorList>
    </citation>
    <scope>NUCLEOTIDE SEQUENCE [LARGE SCALE GENOMIC DNA]</scope>
    <source>
        <strain evidence="3 4">DAOM BR117</strain>
    </source>
</reference>
<feature type="region of interest" description="Disordered" evidence="1">
    <location>
        <begin position="1"/>
        <end position="56"/>
    </location>
</feature>
<dbReference type="PANTHER" id="PTHR44924">
    <property type="entry name" value="DNAJ SUBFAMILY A MEMBER 2"/>
    <property type="match status" value="1"/>
</dbReference>
<dbReference type="PANTHER" id="PTHR44924:SF1">
    <property type="entry name" value="DNAJ SUBFAMILY A MEMBER 2"/>
    <property type="match status" value="1"/>
</dbReference>
<dbReference type="PROSITE" id="PS50076">
    <property type="entry name" value="DNAJ_2"/>
    <property type="match status" value="1"/>
</dbReference>
<gene>
    <name evidence="3" type="ORF">SPPG_03015</name>
</gene>
<dbReference type="SUPFAM" id="SSF46565">
    <property type="entry name" value="Chaperone J-domain"/>
    <property type="match status" value="1"/>
</dbReference>
<name>A0A0L0HN89_SPIPD</name>
<feature type="region of interest" description="Disordered" evidence="1">
    <location>
        <begin position="526"/>
        <end position="545"/>
    </location>
</feature>
<dbReference type="RefSeq" id="XP_016610596.1">
    <property type="nucleotide sequence ID" value="XM_016751299.1"/>
</dbReference>
<protein>
    <recommendedName>
        <fullName evidence="2">J domain-containing protein</fullName>
    </recommendedName>
</protein>
<dbReference type="OMA" id="EVFGAMF"/>
<evidence type="ECO:0000259" key="2">
    <source>
        <dbReference type="PROSITE" id="PS50076"/>
    </source>
</evidence>
<evidence type="ECO:0000313" key="4">
    <source>
        <dbReference type="Proteomes" id="UP000053201"/>
    </source>
</evidence>
<dbReference type="CDD" id="cd06257">
    <property type="entry name" value="DnaJ"/>
    <property type="match status" value="1"/>
</dbReference>
<dbReference type="PROSITE" id="PS00636">
    <property type="entry name" value="DNAJ_1"/>
    <property type="match status" value="1"/>
</dbReference>
<feature type="compositionally biased region" description="Basic and acidic residues" evidence="1">
    <location>
        <begin position="417"/>
        <end position="427"/>
    </location>
</feature>
<dbReference type="Proteomes" id="UP000053201">
    <property type="component" value="Unassembled WGS sequence"/>
</dbReference>